<keyword evidence="4" id="KW-1185">Reference proteome</keyword>
<dbReference type="InterPro" id="IPR023393">
    <property type="entry name" value="START-like_dom_sf"/>
</dbReference>
<comment type="similarity">
    <text evidence="1">Belongs to the AHA1 family.</text>
</comment>
<gene>
    <name evidence="3" type="ORF">J2S64_000668</name>
</gene>
<protein>
    <recommendedName>
        <fullName evidence="2">Activator of Hsp90 ATPase homologue 1/2-like C-terminal domain-containing protein</fullName>
    </recommendedName>
</protein>
<evidence type="ECO:0000256" key="1">
    <source>
        <dbReference type="ARBA" id="ARBA00006817"/>
    </source>
</evidence>
<sequence length="165" mass="18338">MPLPHGSIEQSPTGLRIVIEREVAFGLEEIWNAFTTPEGLEPWVGVLRGNREAGNLRFSMVEEGKEAEPATLEIIRCRAPHELAFTTNSEYGAWHLGLELSRQDGVSSIRFIQELGLTDDPSSIGPGWEYYVQRAIVSLEGDDVDSVKWDDYYPALAATYATAPE</sequence>
<feature type="domain" description="Activator of Hsp90 ATPase homologue 1/2-like C-terminal" evidence="2">
    <location>
        <begin position="27"/>
        <end position="132"/>
    </location>
</feature>
<proteinExistence type="inferred from homology"/>
<evidence type="ECO:0000259" key="2">
    <source>
        <dbReference type="Pfam" id="PF08327"/>
    </source>
</evidence>
<organism evidence="3 4">
    <name type="scientific">Paeniglutamicibacter sulfureus</name>
    <dbReference type="NCBI Taxonomy" id="43666"/>
    <lineage>
        <taxon>Bacteria</taxon>
        <taxon>Bacillati</taxon>
        <taxon>Actinomycetota</taxon>
        <taxon>Actinomycetes</taxon>
        <taxon>Micrococcales</taxon>
        <taxon>Micrococcaceae</taxon>
        <taxon>Paeniglutamicibacter</taxon>
    </lineage>
</organism>
<reference evidence="3 4" key="1">
    <citation type="submission" date="2023-07" db="EMBL/GenBank/DDBJ databases">
        <title>Sequencing the genomes of 1000 actinobacteria strains.</title>
        <authorList>
            <person name="Klenk H.-P."/>
        </authorList>
    </citation>
    <scope>NUCLEOTIDE SEQUENCE [LARGE SCALE GENOMIC DNA]</scope>
    <source>
        <strain evidence="3 4">DSM 20167</strain>
    </source>
</reference>
<comment type="caution">
    <text evidence="3">The sequence shown here is derived from an EMBL/GenBank/DDBJ whole genome shotgun (WGS) entry which is preliminary data.</text>
</comment>
<dbReference type="Proteomes" id="UP001183817">
    <property type="component" value="Unassembled WGS sequence"/>
</dbReference>
<name>A0ABU2BEB1_9MICC</name>
<evidence type="ECO:0000313" key="3">
    <source>
        <dbReference type="EMBL" id="MDR7356977.1"/>
    </source>
</evidence>
<dbReference type="RefSeq" id="WP_264270611.1">
    <property type="nucleotide sequence ID" value="NZ_BAAAWO010000001.1"/>
</dbReference>
<dbReference type="EMBL" id="JAVDYI010000001">
    <property type="protein sequence ID" value="MDR7356977.1"/>
    <property type="molecule type" value="Genomic_DNA"/>
</dbReference>
<dbReference type="SUPFAM" id="SSF55961">
    <property type="entry name" value="Bet v1-like"/>
    <property type="match status" value="1"/>
</dbReference>
<dbReference type="Gene3D" id="3.30.530.20">
    <property type="match status" value="1"/>
</dbReference>
<dbReference type="Pfam" id="PF08327">
    <property type="entry name" value="AHSA1"/>
    <property type="match status" value="1"/>
</dbReference>
<dbReference type="InterPro" id="IPR013538">
    <property type="entry name" value="ASHA1/2-like_C"/>
</dbReference>
<evidence type="ECO:0000313" key="4">
    <source>
        <dbReference type="Proteomes" id="UP001183817"/>
    </source>
</evidence>
<accession>A0ABU2BEB1</accession>